<dbReference type="InterPro" id="IPR044066">
    <property type="entry name" value="TRIAD_supradom"/>
</dbReference>
<feature type="region of interest" description="Disordered" evidence="9">
    <location>
        <begin position="1"/>
        <end position="22"/>
    </location>
</feature>
<dbReference type="Gene3D" id="3.30.40.10">
    <property type="entry name" value="Zinc/RING finger domain, C3HC4 (zinc finger)"/>
    <property type="match status" value="1"/>
</dbReference>
<gene>
    <name evidence="14" type="ORF">GRG538_LOCUS842</name>
    <name evidence="15" type="ORF">HFQ381_LOCUS16072</name>
    <name evidence="13" type="ORF">LUA448_LOCUS1538</name>
    <name evidence="16" type="ORF">QYT958_LOCUS28409</name>
    <name evidence="12" type="ORF">TIS948_LOCUS6292</name>
</gene>
<dbReference type="OrthoDB" id="10009520at2759"/>
<evidence type="ECO:0000313" key="14">
    <source>
        <dbReference type="EMBL" id="CAF3304155.1"/>
    </source>
</evidence>
<dbReference type="SUPFAM" id="SSF57850">
    <property type="entry name" value="RING/U-box"/>
    <property type="match status" value="3"/>
</dbReference>
<dbReference type="EMBL" id="CAJOBR010007703">
    <property type="protein sequence ID" value="CAF4867682.1"/>
    <property type="molecule type" value="Genomic_DNA"/>
</dbReference>
<evidence type="ECO:0000256" key="8">
    <source>
        <dbReference type="ARBA" id="ARBA00022833"/>
    </source>
</evidence>
<feature type="compositionally biased region" description="Polar residues" evidence="9">
    <location>
        <begin position="1"/>
        <end position="15"/>
    </location>
</feature>
<dbReference type="CDD" id="cd20342">
    <property type="entry name" value="BRcat_RBR_RNF217"/>
    <property type="match status" value="1"/>
</dbReference>
<dbReference type="Proteomes" id="UP000663851">
    <property type="component" value="Unassembled WGS sequence"/>
</dbReference>
<dbReference type="GO" id="GO:0008270">
    <property type="term" value="F:zinc ion binding"/>
    <property type="evidence" value="ECO:0007669"/>
    <property type="project" value="UniProtKB-KW"/>
</dbReference>
<dbReference type="Proteomes" id="UP000663833">
    <property type="component" value="Unassembled WGS sequence"/>
</dbReference>
<dbReference type="InterPro" id="IPR002867">
    <property type="entry name" value="IBR_dom"/>
</dbReference>
<dbReference type="GO" id="GO:0061630">
    <property type="term" value="F:ubiquitin protein ligase activity"/>
    <property type="evidence" value="ECO:0007669"/>
    <property type="project" value="UniProtKB-EC"/>
</dbReference>
<feature type="domain" description="RING-type" evidence="11">
    <location>
        <begin position="163"/>
        <end position="384"/>
    </location>
</feature>
<keyword evidence="4" id="KW-0479">Metal-binding</keyword>
<dbReference type="AlphaFoldDB" id="A0A817SWM3"/>
<dbReference type="SMART" id="SM00647">
    <property type="entry name" value="IBR"/>
    <property type="match status" value="2"/>
</dbReference>
<protein>
    <recommendedName>
        <fullName evidence="2">RBR-type E3 ubiquitin transferase</fullName>
        <ecNumber evidence="2">2.3.2.31</ecNumber>
    </recommendedName>
</protein>
<evidence type="ECO:0000256" key="9">
    <source>
        <dbReference type="SAM" id="MobiDB-lite"/>
    </source>
</evidence>
<keyword evidence="10" id="KW-1133">Transmembrane helix</keyword>
<dbReference type="InterPro" id="IPR047551">
    <property type="entry name" value="BRcat_RBR_RNF217"/>
</dbReference>
<keyword evidence="10" id="KW-0472">Membrane</keyword>
<proteinExistence type="predicted"/>
<evidence type="ECO:0000256" key="10">
    <source>
        <dbReference type="SAM" id="Phobius"/>
    </source>
</evidence>
<dbReference type="EMBL" id="CAJNYD010000038">
    <property type="protein sequence ID" value="CAF3190439.1"/>
    <property type="molecule type" value="Genomic_DNA"/>
</dbReference>
<sequence>MAEQCLSNATETPSISHPMKQPTSIEARHVNTLIRRSLSNKLNILSLTPSTTMTTASTPSTGSLAMTCIELGCVVRSIHRPQSITNATETITTTPSTDEDHVFMHDVKRLEVLTDANNCALTFDSDNDDNDDDDDDDSFDDEEEAIVADSLNSSLSSTMLNYVPMPCPICLEQASLQTAPCCTFYCCSSCWRSHISASLNDGRIKMLCPSNECNKYLTRDSIVNFLRYDPILYERYHKLYDNANQNPRAKTCPRCSHLYSLDTITPVKLKKHKKIPKQVQCSECSLVWCFRCSAPWHDSLTCKQFMKGDKLLLKWIKQKSEEQRNARKCPKCSSFIQRAGGCPHMTCSSCSCEFCYLCGRRYVKIPIIGQHSNKLSMFGCPYNLHPDRPWLRRTIRGMVATGVIVASPIIVAGAVTAAAVVLPPVGIYKLVKRIRARRSTDILMRSFRDEQNLLNGIHIQQLQNPLLEFDYNDEHISAAARLAILREHYEIRSFAQRNEETINETFPLAIFADMDVENLTSDDDKIPPGFQTCPTTPLLDKRKVRSRSLSNSEPIIHPNINRYHSVSLEH</sequence>
<name>A0A817SWM3_9BILA</name>
<dbReference type="Gene3D" id="1.20.120.1750">
    <property type="match status" value="1"/>
</dbReference>
<keyword evidence="7" id="KW-0833">Ubl conjugation pathway</keyword>
<evidence type="ECO:0000256" key="2">
    <source>
        <dbReference type="ARBA" id="ARBA00012251"/>
    </source>
</evidence>
<reference evidence="14" key="1">
    <citation type="submission" date="2021-02" db="EMBL/GenBank/DDBJ databases">
        <authorList>
            <person name="Nowell W R."/>
        </authorList>
    </citation>
    <scope>NUCLEOTIDE SEQUENCE</scope>
</reference>
<feature type="transmembrane region" description="Helical" evidence="10">
    <location>
        <begin position="398"/>
        <end position="428"/>
    </location>
</feature>
<keyword evidence="3" id="KW-0808">Transferase</keyword>
<evidence type="ECO:0000313" key="15">
    <source>
        <dbReference type="EMBL" id="CAF4340452.1"/>
    </source>
</evidence>
<keyword evidence="8" id="KW-0862">Zinc</keyword>
<keyword evidence="6" id="KW-0863">Zinc-finger</keyword>
<keyword evidence="5" id="KW-0677">Repeat</keyword>
<dbReference type="InterPro" id="IPR031127">
    <property type="entry name" value="E3_UB_ligase_RBR"/>
</dbReference>
<accession>A0A817SWM3</accession>
<dbReference type="PANTHER" id="PTHR11685">
    <property type="entry name" value="RBR FAMILY RING FINGER AND IBR DOMAIN-CONTAINING"/>
    <property type="match status" value="1"/>
</dbReference>
<keyword evidence="10" id="KW-0812">Transmembrane</keyword>
<dbReference type="Pfam" id="PF22191">
    <property type="entry name" value="IBR_1"/>
    <property type="match status" value="1"/>
</dbReference>
<evidence type="ECO:0000256" key="1">
    <source>
        <dbReference type="ARBA" id="ARBA00001798"/>
    </source>
</evidence>
<comment type="catalytic activity">
    <reaction evidence="1">
        <text>[E2 ubiquitin-conjugating enzyme]-S-ubiquitinyl-L-cysteine + [acceptor protein]-L-lysine = [E2 ubiquitin-conjugating enzyme]-L-cysteine + [acceptor protein]-N(6)-ubiquitinyl-L-lysine.</text>
        <dbReference type="EC" id="2.3.2.31"/>
    </reaction>
</comment>
<dbReference type="EC" id="2.3.2.31" evidence="2"/>
<dbReference type="EMBL" id="CAJNYT010000025">
    <property type="protein sequence ID" value="CAF3304155.1"/>
    <property type="molecule type" value="Genomic_DNA"/>
</dbReference>
<dbReference type="EMBL" id="CAJNXB010000734">
    <property type="protein sequence ID" value="CAF3089875.1"/>
    <property type="molecule type" value="Genomic_DNA"/>
</dbReference>
<dbReference type="Proteomes" id="UP000663872">
    <property type="component" value="Unassembled WGS sequence"/>
</dbReference>
<dbReference type="PROSITE" id="PS51873">
    <property type="entry name" value="TRIAD"/>
    <property type="match status" value="1"/>
</dbReference>
<evidence type="ECO:0000256" key="3">
    <source>
        <dbReference type="ARBA" id="ARBA00022679"/>
    </source>
</evidence>
<evidence type="ECO:0000259" key="11">
    <source>
        <dbReference type="PROSITE" id="PS51873"/>
    </source>
</evidence>
<evidence type="ECO:0000256" key="6">
    <source>
        <dbReference type="ARBA" id="ARBA00022771"/>
    </source>
</evidence>
<dbReference type="Pfam" id="PF01485">
    <property type="entry name" value="IBR"/>
    <property type="match status" value="1"/>
</dbReference>
<evidence type="ECO:0000313" key="12">
    <source>
        <dbReference type="EMBL" id="CAF3089875.1"/>
    </source>
</evidence>
<organism evidence="14 17">
    <name type="scientific">Rotaria socialis</name>
    <dbReference type="NCBI Taxonomy" id="392032"/>
    <lineage>
        <taxon>Eukaryota</taxon>
        <taxon>Metazoa</taxon>
        <taxon>Spiralia</taxon>
        <taxon>Gnathifera</taxon>
        <taxon>Rotifera</taxon>
        <taxon>Eurotatoria</taxon>
        <taxon>Bdelloidea</taxon>
        <taxon>Philodinida</taxon>
        <taxon>Philodinidae</taxon>
        <taxon>Rotaria</taxon>
    </lineage>
</organism>
<dbReference type="GO" id="GO:0016567">
    <property type="term" value="P:protein ubiquitination"/>
    <property type="evidence" value="ECO:0007669"/>
    <property type="project" value="InterPro"/>
</dbReference>
<evidence type="ECO:0000256" key="4">
    <source>
        <dbReference type="ARBA" id="ARBA00022723"/>
    </source>
</evidence>
<evidence type="ECO:0000256" key="5">
    <source>
        <dbReference type="ARBA" id="ARBA00022737"/>
    </source>
</evidence>
<evidence type="ECO:0000313" key="13">
    <source>
        <dbReference type="EMBL" id="CAF3190439.1"/>
    </source>
</evidence>
<dbReference type="Proteomes" id="UP000663848">
    <property type="component" value="Unassembled WGS sequence"/>
</dbReference>
<comment type="caution">
    <text evidence="14">The sequence shown here is derived from an EMBL/GenBank/DDBJ whole genome shotgun (WGS) entry which is preliminary data.</text>
</comment>
<dbReference type="EMBL" id="CAJOBO010001122">
    <property type="protein sequence ID" value="CAF4340452.1"/>
    <property type="molecule type" value="Genomic_DNA"/>
</dbReference>
<evidence type="ECO:0000313" key="16">
    <source>
        <dbReference type="EMBL" id="CAF4867682.1"/>
    </source>
</evidence>
<dbReference type="Proteomes" id="UP000663825">
    <property type="component" value="Unassembled WGS sequence"/>
</dbReference>
<dbReference type="InterPro" id="IPR013083">
    <property type="entry name" value="Znf_RING/FYVE/PHD"/>
</dbReference>
<evidence type="ECO:0000256" key="7">
    <source>
        <dbReference type="ARBA" id="ARBA00022786"/>
    </source>
</evidence>
<evidence type="ECO:0000313" key="17">
    <source>
        <dbReference type="Proteomes" id="UP000663872"/>
    </source>
</evidence>